<comment type="similarity">
    <text evidence="1 4">Belongs to the glycosyl hydrolase 2 family.</text>
</comment>
<evidence type="ECO:0000259" key="7">
    <source>
        <dbReference type="Pfam" id="PF02837"/>
    </source>
</evidence>
<dbReference type="Gene3D" id="3.20.20.80">
    <property type="entry name" value="Glycosidases"/>
    <property type="match status" value="1"/>
</dbReference>
<evidence type="ECO:0000313" key="10">
    <source>
        <dbReference type="EMBL" id="QOY88639.1"/>
    </source>
</evidence>
<dbReference type="RefSeq" id="WP_194450301.1">
    <property type="nucleotide sequence ID" value="NZ_CP063849.1"/>
</dbReference>
<dbReference type="Pfam" id="PF02837">
    <property type="entry name" value="Glyco_hydro_2_N"/>
    <property type="match status" value="1"/>
</dbReference>
<dbReference type="InterPro" id="IPR051913">
    <property type="entry name" value="GH2_Domain-Containing"/>
</dbReference>
<feature type="domain" description="Glycoside hydrolase family 2" evidence="9">
    <location>
        <begin position="684"/>
        <end position="777"/>
    </location>
</feature>
<organism evidence="10 11">
    <name type="scientific">Paludibaculum fermentans</name>
    <dbReference type="NCBI Taxonomy" id="1473598"/>
    <lineage>
        <taxon>Bacteria</taxon>
        <taxon>Pseudomonadati</taxon>
        <taxon>Acidobacteriota</taxon>
        <taxon>Terriglobia</taxon>
        <taxon>Bryobacterales</taxon>
        <taxon>Bryobacteraceae</taxon>
        <taxon>Paludibaculum</taxon>
    </lineage>
</organism>
<dbReference type="InterPro" id="IPR006102">
    <property type="entry name" value="Ig-like_GH2"/>
</dbReference>
<feature type="domain" description="DUF4982" evidence="8">
    <location>
        <begin position="614"/>
        <end position="668"/>
    </location>
</feature>
<reference evidence="10 11" key="1">
    <citation type="submission" date="2020-10" db="EMBL/GenBank/DDBJ databases">
        <title>Complete genome sequence of Paludibaculum fermentans P105T, a facultatively anaerobic acidobacterium capable of dissimilatory Fe(III) reduction.</title>
        <authorList>
            <person name="Dedysh S.N."/>
            <person name="Beletsky A.V."/>
            <person name="Kulichevskaya I.S."/>
            <person name="Mardanov A.V."/>
            <person name="Ravin N.V."/>
        </authorList>
    </citation>
    <scope>NUCLEOTIDE SEQUENCE [LARGE SCALE GENOMIC DNA]</scope>
    <source>
        <strain evidence="10 11">P105</strain>
    </source>
</reference>
<dbReference type="PANTHER" id="PTHR42732:SF1">
    <property type="entry name" value="BETA-MANNOSIDASE"/>
    <property type="match status" value="1"/>
</dbReference>
<proteinExistence type="inferred from homology"/>
<dbReference type="InterPro" id="IPR006104">
    <property type="entry name" value="Glyco_hydro_2_N"/>
</dbReference>
<dbReference type="GO" id="GO:0004553">
    <property type="term" value="F:hydrolase activity, hydrolyzing O-glycosyl compounds"/>
    <property type="evidence" value="ECO:0007669"/>
    <property type="project" value="InterPro"/>
</dbReference>
<dbReference type="EMBL" id="CP063849">
    <property type="protein sequence ID" value="QOY88639.1"/>
    <property type="molecule type" value="Genomic_DNA"/>
</dbReference>
<gene>
    <name evidence="10" type="ORF">IRI77_01370</name>
</gene>
<sequence length="804" mass="89916">MNRRHFLALAAASAAQAAQSLQDKSRSVHPRLRRNFNTGWLFRRQVNGGGALGSWERDPTLGAAIEPPFLNAKSPAYDDSAWPSIQLPHTWNQHDGSDEIPGYFRGIGWYRKHFQLEPELSGQRVFLEFEGVNQVSEFWVNGAYAGKHEGGYTSFELDITPHVKFGPSGNVLTVKVDNIYNKDIAPTVKTDLTFYGGIYRDVWLRVTAPIHLSEVYWLTPKVTESAAEIEVHSRIDNRTTRAASLKVLHEILDAKGLVVAKVETSATVPAQQQGHALTQRLTLAQPRLWSPDSPNLYQLRTTLLDPAGPGDLHDAPIGFRWFRFDAQQGFFLNGRRLQLRGTTWHQSYPGLGSALPNSRHVKDMELIKEMGCNLFRTSHYPHDPAVMEACDRLGLLVLEEMFVGEEVEDDGGYYRIQAKGIEEMVARDRNNPSVFMWGLEGEIESAAKHVDVVQQLVNKIKATDPSRPATMQDARIDSIKQTLDVVGLYSGFDENDKERSRHPERRYMIEEYTVDAIGRGIYGMGPESEDLGCDKHEAYLAEVGRRPWIAGSTVWHQFDYDGDEYDPITPHLVTFGLADFWRIPKDVFYLFQSQWSAKPMLHLCGHWTWPGEEGKTRKVKVYSNQARVELFLNGRSLGAREPVAYPGLDHPPFLWDVPYEPGVLKAVSGSLTSERKTAGPAARIDLRSDTERIESGDPESLAYLTAAVVDKDGTIVPTAANAISFTSYGPGELLPQTWPGHPTGLTWNCVAGLTRIALRSTDRVGRCVVSAYSPGLRMGRAILDVAAPGKRDQMEYRGGATVYK</sequence>
<dbReference type="PANTHER" id="PTHR42732">
    <property type="entry name" value="BETA-GALACTOSIDASE"/>
    <property type="match status" value="1"/>
</dbReference>
<protein>
    <submittedName>
        <fullName evidence="10">DUF4982 domain-containing protein</fullName>
    </submittedName>
</protein>
<accession>A0A7S7NS31</accession>
<evidence type="ECO:0000259" key="5">
    <source>
        <dbReference type="Pfam" id="PF00703"/>
    </source>
</evidence>
<name>A0A7S7NS31_PALFE</name>
<keyword evidence="3 4" id="KW-0326">Glycosidase</keyword>
<dbReference type="InterPro" id="IPR023230">
    <property type="entry name" value="Glyco_hydro_2_CS"/>
</dbReference>
<feature type="domain" description="Glycoside hydrolase family 2 catalytic" evidence="6">
    <location>
        <begin position="328"/>
        <end position="517"/>
    </location>
</feature>
<dbReference type="InterPro" id="IPR006101">
    <property type="entry name" value="Glyco_hydro_2"/>
</dbReference>
<dbReference type="SUPFAM" id="SSF49303">
    <property type="entry name" value="beta-Galactosidase/glucuronidase domain"/>
    <property type="match status" value="1"/>
</dbReference>
<evidence type="ECO:0000313" key="11">
    <source>
        <dbReference type="Proteomes" id="UP000593892"/>
    </source>
</evidence>
<dbReference type="AlphaFoldDB" id="A0A7S7NS31"/>
<evidence type="ECO:0000259" key="8">
    <source>
        <dbReference type="Pfam" id="PF16355"/>
    </source>
</evidence>
<feature type="domain" description="Glycosyl hydrolases family 2 sugar binding" evidence="7">
    <location>
        <begin position="54"/>
        <end position="204"/>
    </location>
</feature>
<evidence type="ECO:0000256" key="3">
    <source>
        <dbReference type="ARBA" id="ARBA00023295"/>
    </source>
</evidence>
<keyword evidence="11" id="KW-1185">Reference proteome</keyword>
<evidence type="ECO:0000256" key="4">
    <source>
        <dbReference type="RuleBase" id="RU361154"/>
    </source>
</evidence>
<dbReference type="InterPro" id="IPR017853">
    <property type="entry name" value="GH"/>
</dbReference>
<dbReference type="InterPro" id="IPR040605">
    <property type="entry name" value="Glyco_hydro2_dom5"/>
</dbReference>
<evidence type="ECO:0000259" key="9">
    <source>
        <dbReference type="Pfam" id="PF18565"/>
    </source>
</evidence>
<dbReference type="Gene3D" id="2.60.40.10">
    <property type="entry name" value="Immunoglobulins"/>
    <property type="match status" value="3"/>
</dbReference>
<dbReference type="SUPFAM" id="SSF51445">
    <property type="entry name" value="(Trans)glycosidases"/>
    <property type="match status" value="1"/>
</dbReference>
<keyword evidence="2 4" id="KW-0378">Hydrolase</keyword>
<evidence type="ECO:0000259" key="6">
    <source>
        <dbReference type="Pfam" id="PF02836"/>
    </source>
</evidence>
<dbReference type="Pfam" id="PF00703">
    <property type="entry name" value="Glyco_hydro_2"/>
    <property type="match status" value="1"/>
</dbReference>
<dbReference type="PROSITE" id="PS00719">
    <property type="entry name" value="GLYCOSYL_HYDROL_F2_1"/>
    <property type="match status" value="1"/>
</dbReference>
<dbReference type="Pfam" id="PF16355">
    <property type="entry name" value="DUF4982"/>
    <property type="match status" value="1"/>
</dbReference>
<evidence type="ECO:0000256" key="2">
    <source>
        <dbReference type="ARBA" id="ARBA00022801"/>
    </source>
</evidence>
<dbReference type="PRINTS" id="PR00132">
    <property type="entry name" value="GLHYDRLASE2"/>
</dbReference>
<dbReference type="KEGG" id="pfer:IRI77_01370"/>
<dbReference type="InterPro" id="IPR013783">
    <property type="entry name" value="Ig-like_fold"/>
</dbReference>
<dbReference type="Proteomes" id="UP000593892">
    <property type="component" value="Chromosome"/>
</dbReference>
<dbReference type="GO" id="GO:0005975">
    <property type="term" value="P:carbohydrate metabolic process"/>
    <property type="evidence" value="ECO:0007669"/>
    <property type="project" value="InterPro"/>
</dbReference>
<dbReference type="InterPro" id="IPR008979">
    <property type="entry name" value="Galactose-bd-like_sf"/>
</dbReference>
<dbReference type="Gene3D" id="2.60.120.260">
    <property type="entry name" value="Galactose-binding domain-like"/>
    <property type="match status" value="1"/>
</dbReference>
<dbReference type="SUPFAM" id="SSF49785">
    <property type="entry name" value="Galactose-binding domain-like"/>
    <property type="match status" value="1"/>
</dbReference>
<dbReference type="InterPro" id="IPR036156">
    <property type="entry name" value="Beta-gal/glucu_dom_sf"/>
</dbReference>
<evidence type="ECO:0000256" key="1">
    <source>
        <dbReference type="ARBA" id="ARBA00007401"/>
    </source>
</evidence>
<dbReference type="Pfam" id="PF02836">
    <property type="entry name" value="Glyco_hydro_2_C"/>
    <property type="match status" value="1"/>
</dbReference>
<dbReference type="InterPro" id="IPR006103">
    <property type="entry name" value="Glyco_hydro_2_cat"/>
</dbReference>
<feature type="domain" description="Glycoside hydrolase family 2 immunoglobulin-like beta-sandwich" evidence="5">
    <location>
        <begin position="215"/>
        <end position="320"/>
    </location>
</feature>
<dbReference type="Pfam" id="PF18565">
    <property type="entry name" value="Glyco_hydro2_C5"/>
    <property type="match status" value="1"/>
</dbReference>
<dbReference type="InterPro" id="IPR032311">
    <property type="entry name" value="DUF4982"/>
</dbReference>